<feature type="non-terminal residue" evidence="2">
    <location>
        <position position="1"/>
    </location>
</feature>
<feature type="compositionally biased region" description="Low complexity" evidence="1">
    <location>
        <begin position="241"/>
        <end position="263"/>
    </location>
</feature>
<feature type="compositionally biased region" description="Basic residues" evidence="1">
    <location>
        <begin position="50"/>
        <end position="61"/>
    </location>
</feature>
<feature type="region of interest" description="Disordered" evidence="1">
    <location>
        <begin position="50"/>
        <end position="303"/>
    </location>
</feature>
<protein>
    <submittedName>
        <fullName evidence="2">Uncharacterized protein</fullName>
    </submittedName>
</protein>
<feature type="compositionally biased region" description="Low complexity" evidence="1">
    <location>
        <begin position="179"/>
        <end position="211"/>
    </location>
</feature>
<accession>A0A1D1ZYQ8</accession>
<sequence>GGWVGGRAQGPGVSACCRFGVQFSGRNPPYRARPVPLLPNHAELVGVHTHAMHPRSHHRPHLIITPPPPLPRRRASQRRHGPERQSPGSTHRPDRPPDRHAERGAGSGDPGGQREHAAPGAGGRPGEGRPGESRAGWSEGGEGRCSPGARSRVFDRALGRRDGALPQTPSSHPRPPHLQSPLPSSRPSRARWSAASRRGSAACWPVGAARPCRPRPSSRPRTGAARTRRRTAPGRRRRAPRAAAGGSARPWRAASALGSGLCPLGPPCRPRPREDRRAGAARTSAHTGGSRPGPARRQHAGPSLHDWREAAGNVRKRLAGPTLPPLHDCRAGHAGATTMCRQRAPLPRSVSFYPDHRPDLLLETLRP</sequence>
<feature type="compositionally biased region" description="Basic and acidic residues" evidence="1">
    <location>
        <begin position="152"/>
        <end position="163"/>
    </location>
</feature>
<reference evidence="2" key="1">
    <citation type="submission" date="2015-08" db="EMBL/GenBank/DDBJ databases">
        <authorList>
            <person name="Babu N.S."/>
            <person name="Beckwith C.J."/>
            <person name="Beseler K.G."/>
            <person name="Brison A."/>
            <person name="Carone J.V."/>
            <person name="Caskin T.P."/>
            <person name="Diamond M."/>
            <person name="Durham M.E."/>
            <person name="Foxe J.M."/>
            <person name="Go M."/>
            <person name="Henderson B.A."/>
            <person name="Jones I.B."/>
            <person name="McGettigan J.A."/>
            <person name="Micheletti S.J."/>
            <person name="Nasrallah M.E."/>
            <person name="Ortiz D."/>
            <person name="Piller C.R."/>
            <person name="Privatt S.R."/>
            <person name="Schneider S.L."/>
            <person name="Sharp S."/>
            <person name="Smith T.C."/>
            <person name="Stanton J.D."/>
            <person name="Ullery H.E."/>
            <person name="Wilson R.J."/>
            <person name="Serrano M.G."/>
            <person name="Buck G."/>
            <person name="Lee V."/>
            <person name="Wang Y."/>
            <person name="Carvalho R."/>
            <person name="Voegtly L."/>
            <person name="Shi R."/>
            <person name="Duckworth R."/>
            <person name="Johnson A."/>
            <person name="Loviza R."/>
            <person name="Walstead R."/>
            <person name="Shah Z."/>
            <person name="Kiflezghi M."/>
            <person name="Wade K."/>
            <person name="Ball S.L."/>
            <person name="Bradley K.W."/>
            <person name="Asai D.J."/>
            <person name="Bowman C.A."/>
            <person name="Russell D.A."/>
            <person name="Pope W.H."/>
            <person name="Jacobs-Sera D."/>
            <person name="Hendrix R.W."/>
            <person name="Hatfull G.F."/>
        </authorList>
    </citation>
    <scope>NUCLEOTIDE SEQUENCE</scope>
</reference>
<dbReference type="AlphaFoldDB" id="A0A1D1ZYQ8"/>
<evidence type="ECO:0000256" key="1">
    <source>
        <dbReference type="SAM" id="MobiDB-lite"/>
    </source>
</evidence>
<dbReference type="EMBL" id="GDKF01006542">
    <property type="protein sequence ID" value="JAT72080.1"/>
    <property type="molecule type" value="Transcribed_RNA"/>
</dbReference>
<feature type="compositionally biased region" description="Basic and acidic residues" evidence="1">
    <location>
        <begin position="91"/>
        <end position="103"/>
    </location>
</feature>
<feature type="compositionally biased region" description="Basic residues" evidence="1">
    <location>
        <begin position="71"/>
        <end position="81"/>
    </location>
</feature>
<name>A0A1D1ZYQ8_AUXPR</name>
<feature type="compositionally biased region" description="Basic residues" evidence="1">
    <location>
        <begin position="226"/>
        <end position="240"/>
    </location>
</feature>
<proteinExistence type="predicted"/>
<organism evidence="2">
    <name type="scientific">Auxenochlorella protothecoides</name>
    <name type="common">Green microalga</name>
    <name type="synonym">Chlorella protothecoides</name>
    <dbReference type="NCBI Taxonomy" id="3075"/>
    <lineage>
        <taxon>Eukaryota</taxon>
        <taxon>Viridiplantae</taxon>
        <taxon>Chlorophyta</taxon>
        <taxon>core chlorophytes</taxon>
        <taxon>Trebouxiophyceae</taxon>
        <taxon>Chlorellales</taxon>
        <taxon>Chlorellaceae</taxon>
        <taxon>Auxenochlorella</taxon>
    </lineage>
</organism>
<gene>
    <name evidence="2" type="ORF">g.33057</name>
</gene>
<evidence type="ECO:0000313" key="2">
    <source>
        <dbReference type="EMBL" id="JAT72080.1"/>
    </source>
</evidence>